<comment type="subcellular location">
    <subcellularLocation>
        <location evidence="1">Cytoplasm</location>
    </subcellularLocation>
</comment>
<proteinExistence type="inferred from homology"/>
<dbReference type="InterPro" id="IPR012842">
    <property type="entry name" value="T3SS_SctL/SctL2"/>
</dbReference>
<name>A0ABT3QCU6_9PROT</name>
<dbReference type="NCBIfam" id="TIGR02499">
    <property type="entry name" value="HrpE_YscL_not"/>
    <property type="match status" value="1"/>
</dbReference>
<organism evidence="6 7">
    <name type="scientific">Acetobacter thailandicus</name>
    <dbReference type="NCBI Taxonomy" id="1502842"/>
    <lineage>
        <taxon>Bacteria</taxon>
        <taxon>Pseudomonadati</taxon>
        <taxon>Pseudomonadota</taxon>
        <taxon>Alphaproteobacteria</taxon>
        <taxon>Acetobacterales</taxon>
        <taxon>Acetobacteraceae</taxon>
        <taxon>Acetobacter</taxon>
    </lineage>
</organism>
<keyword evidence="3" id="KW-0963">Cytoplasm</keyword>
<dbReference type="RefSeq" id="WP_173560078.1">
    <property type="nucleotide sequence ID" value="NZ_JAPIUZ010000001.1"/>
</dbReference>
<gene>
    <name evidence="6" type="primary">sctL</name>
    <name evidence="6" type="ORF">OQ497_03825</name>
</gene>
<keyword evidence="7" id="KW-1185">Reference proteome</keyword>
<comment type="similarity">
    <text evidence="5">Belongs to the SctL stator family.</text>
</comment>
<sequence length="193" mass="21023">MSDKVFSRLQPDQTILLPEQMNAWCDATTAYNAAISNARALLSAAQNAYNEQCLRGYQEGCDKAAGDMAQRLLSADQAVAKILQDLEQNLPSVIADVVDDIFGRLDISAVLPHAIRHTLTKIRQGTLATLRVAPDCAELIRPVLAELPPPGIQLETDPYLPAGRCVLESELGVAELGIKAQIAVLRDYLTTKW</sequence>
<evidence type="ECO:0000256" key="3">
    <source>
        <dbReference type="ARBA" id="ARBA00022490"/>
    </source>
</evidence>
<evidence type="ECO:0000256" key="1">
    <source>
        <dbReference type="ARBA" id="ARBA00004496"/>
    </source>
</evidence>
<keyword evidence="2" id="KW-0813">Transport</keyword>
<accession>A0ABT3QCU6</accession>
<dbReference type="EMBL" id="JAPIUZ010000001">
    <property type="protein sequence ID" value="MCX2563090.1"/>
    <property type="molecule type" value="Genomic_DNA"/>
</dbReference>
<protein>
    <submittedName>
        <fullName evidence="6">Type III secretion system stator protein SctL</fullName>
    </submittedName>
</protein>
<evidence type="ECO:0000256" key="5">
    <source>
        <dbReference type="ARBA" id="ARBA00024335"/>
    </source>
</evidence>
<keyword evidence="4" id="KW-0653">Protein transport</keyword>
<evidence type="ECO:0000313" key="7">
    <source>
        <dbReference type="Proteomes" id="UP001301152"/>
    </source>
</evidence>
<evidence type="ECO:0000313" key="6">
    <source>
        <dbReference type="EMBL" id="MCX2563090.1"/>
    </source>
</evidence>
<dbReference type="InterPro" id="IPR010586">
    <property type="entry name" value="T3SS_stator_protein"/>
</dbReference>
<evidence type="ECO:0000256" key="4">
    <source>
        <dbReference type="ARBA" id="ARBA00022927"/>
    </source>
</evidence>
<dbReference type="Pfam" id="PF06635">
    <property type="entry name" value="T3SS_SCTL"/>
    <property type="match status" value="1"/>
</dbReference>
<reference evidence="6 7" key="1">
    <citation type="submission" date="2022-11" db="EMBL/GenBank/DDBJ databases">
        <title>Genome sequencing of Acetobacter type strain.</title>
        <authorList>
            <person name="Heo J."/>
            <person name="Lee D."/>
            <person name="Han B.-H."/>
            <person name="Hong S.-B."/>
            <person name="Kwon S.-W."/>
        </authorList>
    </citation>
    <scope>NUCLEOTIDE SEQUENCE [LARGE SCALE GENOMIC DNA]</scope>
    <source>
        <strain evidence="6 7">KACC 21253</strain>
    </source>
</reference>
<comment type="caution">
    <text evidence="6">The sequence shown here is derived from an EMBL/GenBank/DDBJ whole genome shotgun (WGS) entry which is preliminary data.</text>
</comment>
<dbReference type="Proteomes" id="UP001301152">
    <property type="component" value="Unassembled WGS sequence"/>
</dbReference>
<evidence type="ECO:0000256" key="2">
    <source>
        <dbReference type="ARBA" id="ARBA00022448"/>
    </source>
</evidence>